<dbReference type="EMBL" id="UYRU01094279">
    <property type="protein sequence ID" value="VDN38958.1"/>
    <property type="molecule type" value="Genomic_DNA"/>
</dbReference>
<evidence type="ECO:0000256" key="1">
    <source>
        <dbReference type="ARBA" id="ARBA00022441"/>
    </source>
</evidence>
<dbReference type="InterPro" id="IPR015915">
    <property type="entry name" value="Kelch-typ_b-propeller"/>
</dbReference>
<reference evidence="2 3" key="1">
    <citation type="submission" date="2018-11" db="EMBL/GenBank/DDBJ databases">
        <authorList>
            <consortium name="Pathogen Informatics"/>
        </authorList>
    </citation>
    <scope>NUCLEOTIDE SEQUENCE [LARGE SCALE GENOMIC DNA]</scope>
</reference>
<dbReference type="SMART" id="SM00612">
    <property type="entry name" value="Kelch"/>
    <property type="match status" value="1"/>
</dbReference>
<proteinExistence type="predicted"/>
<dbReference type="Proteomes" id="UP000281553">
    <property type="component" value="Unassembled WGS sequence"/>
</dbReference>
<evidence type="ECO:0000313" key="3">
    <source>
        <dbReference type="Proteomes" id="UP000281553"/>
    </source>
</evidence>
<name>A0A3P7NSU1_DIBLA</name>
<dbReference type="InterPro" id="IPR006652">
    <property type="entry name" value="Kelch_1"/>
</dbReference>
<evidence type="ECO:0000313" key="2">
    <source>
        <dbReference type="EMBL" id="VDN38958.1"/>
    </source>
</evidence>
<dbReference type="OrthoDB" id="8185403at2759"/>
<dbReference type="SUPFAM" id="SSF117281">
    <property type="entry name" value="Kelch motif"/>
    <property type="match status" value="1"/>
</dbReference>
<protein>
    <submittedName>
        <fullName evidence="2">Uncharacterized protein</fullName>
    </submittedName>
</protein>
<sequence length="82" mass="8580">MEAAPLNVARHSHAAAVVCDRIVVVGGFDRVSGYTNAVEMFTPPTRPGDLGQWTKLSPLNPGRGALSLVVCSGCPIAFGKPF</sequence>
<keyword evidence="3" id="KW-1185">Reference proteome</keyword>
<dbReference type="AlphaFoldDB" id="A0A3P7NSU1"/>
<organism evidence="2 3">
    <name type="scientific">Dibothriocephalus latus</name>
    <name type="common">Fish tapeworm</name>
    <name type="synonym">Diphyllobothrium latum</name>
    <dbReference type="NCBI Taxonomy" id="60516"/>
    <lineage>
        <taxon>Eukaryota</taxon>
        <taxon>Metazoa</taxon>
        <taxon>Spiralia</taxon>
        <taxon>Lophotrochozoa</taxon>
        <taxon>Platyhelminthes</taxon>
        <taxon>Cestoda</taxon>
        <taxon>Eucestoda</taxon>
        <taxon>Diphyllobothriidea</taxon>
        <taxon>Diphyllobothriidae</taxon>
        <taxon>Dibothriocephalus</taxon>
    </lineage>
</organism>
<gene>
    <name evidence="2" type="ORF">DILT_LOCUS17728</name>
</gene>
<dbReference type="Gene3D" id="2.120.10.80">
    <property type="entry name" value="Kelch-type beta propeller"/>
    <property type="match status" value="1"/>
</dbReference>
<accession>A0A3P7NSU1</accession>
<keyword evidence="1" id="KW-0880">Kelch repeat</keyword>
<dbReference type="Pfam" id="PF01344">
    <property type="entry name" value="Kelch_1"/>
    <property type="match status" value="1"/>
</dbReference>